<dbReference type="GeneID" id="46196770"/>
<accession>A0A118VK07</accession>
<dbReference type="EMBL" id="LPLZ01000050">
    <property type="protein sequence ID" value="KWN13791.1"/>
    <property type="molecule type" value="Genomic_DNA"/>
</dbReference>
<keyword evidence="1 3" id="KW-0489">Methyltransferase</keyword>
<dbReference type="Gene3D" id="3.40.50.150">
    <property type="entry name" value="Vaccinia Virus protein VP39"/>
    <property type="match status" value="1"/>
</dbReference>
<dbReference type="KEGG" id="btei:WS51_00950"/>
<dbReference type="CDD" id="cd02440">
    <property type="entry name" value="AdoMet_MTases"/>
    <property type="match status" value="1"/>
</dbReference>
<protein>
    <submittedName>
        <fullName evidence="3">Trans-aconitate methyltransferase</fullName>
    </submittedName>
</protein>
<organism evidence="3 4">
    <name type="scientific">Burkholderia territorii</name>
    <dbReference type="NCBI Taxonomy" id="1503055"/>
    <lineage>
        <taxon>Bacteria</taxon>
        <taxon>Pseudomonadati</taxon>
        <taxon>Pseudomonadota</taxon>
        <taxon>Betaproteobacteria</taxon>
        <taxon>Burkholderiales</taxon>
        <taxon>Burkholderiaceae</taxon>
        <taxon>Burkholderia</taxon>
        <taxon>Burkholderia cepacia complex</taxon>
    </lineage>
</organism>
<evidence type="ECO:0000313" key="4">
    <source>
        <dbReference type="Proteomes" id="UP000068016"/>
    </source>
</evidence>
<comment type="caution">
    <text evidence="3">The sequence shown here is derived from an EMBL/GenBank/DDBJ whole genome shotgun (WGS) entry which is preliminary data.</text>
</comment>
<name>A0A118VK07_9BURK</name>
<dbReference type="InterPro" id="IPR041698">
    <property type="entry name" value="Methyltransf_25"/>
</dbReference>
<dbReference type="GO" id="GO:0032259">
    <property type="term" value="P:methylation"/>
    <property type="evidence" value="ECO:0007669"/>
    <property type="project" value="UniProtKB-KW"/>
</dbReference>
<dbReference type="Pfam" id="PF13649">
    <property type="entry name" value="Methyltransf_25"/>
    <property type="match status" value="1"/>
</dbReference>
<keyword evidence="2 3" id="KW-0808">Transferase</keyword>
<gene>
    <name evidence="3" type="ORF">WT83_18400</name>
</gene>
<evidence type="ECO:0000256" key="1">
    <source>
        <dbReference type="ARBA" id="ARBA00022603"/>
    </source>
</evidence>
<dbReference type="AlphaFoldDB" id="A0A118VK07"/>
<dbReference type="InterPro" id="IPR029063">
    <property type="entry name" value="SAM-dependent_MTases_sf"/>
</dbReference>
<evidence type="ECO:0000313" key="3">
    <source>
        <dbReference type="EMBL" id="KWN13791.1"/>
    </source>
</evidence>
<dbReference type="Gene3D" id="1.10.150.290">
    <property type="entry name" value="S-adenosyl-L-methionine-dependent methyltransferases"/>
    <property type="match status" value="1"/>
</dbReference>
<dbReference type="PANTHER" id="PTHR43861:SF1">
    <property type="entry name" value="TRANS-ACONITATE 2-METHYLTRANSFERASE"/>
    <property type="match status" value="1"/>
</dbReference>
<dbReference type="GO" id="GO:0030798">
    <property type="term" value="F:trans-aconitate 2-methyltransferase activity"/>
    <property type="evidence" value="ECO:0007669"/>
    <property type="project" value="InterPro"/>
</dbReference>
<sequence>MTTPLDQYANQYVRFEDERTRPVRDLLAAVPDTRIHTAIDIGCGPGNSTEALIARAPDATVRGIDASPDMIAAARKRLPALRFDLADVSTWDDPGRYDLILSNAVLQWVPAHDTLFPALVDRLAPGGHLAVQMPDNLDEPAHRLMREVAAAGPWAHKLEGAARTERFDARYYYALLSPSCSRVDVWRTTYYHPLRGGLDAVVEWFKGSALRPFLAALDESERDAFVARYRDALAGPRGYPLLDDGSVLLPFPRLFIVATRK</sequence>
<dbReference type="InterPro" id="IPR023149">
    <property type="entry name" value="Trans_acon_MeTrfase_C"/>
</dbReference>
<reference evidence="3 4" key="1">
    <citation type="submission" date="2015-11" db="EMBL/GenBank/DDBJ databases">
        <title>Expanding the genomic diversity of Burkholderia species for the development of highly accurate diagnostics.</title>
        <authorList>
            <person name="Sahl J."/>
            <person name="Keim P."/>
            <person name="Wagner D."/>
        </authorList>
    </citation>
    <scope>NUCLEOTIDE SEQUENCE [LARGE SCALE GENOMIC DNA]</scope>
    <source>
        <strain evidence="3 4">MSMB793WGS</strain>
    </source>
</reference>
<dbReference type="SUPFAM" id="SSF53335">
    <property type="entry name" value="S-adenosyl-L-methionine-dependent methyltransferases"/>
    <property type="match status" value="1"/>
</dbReference>
<dbReference type="PANTHER" id="PTHR43861">
    <property type="entry name" value="TRANS-ACONITATE 2-METHYLTRANSFERASE-RELATED"/>
    <property type="match status" value="1"/>
</dbReference>
<dbReference type="Proteomes" id="UP000068016">
    <property type="component" value="Unassembled WGS sequence"/>
</dbReference>
<dbReference type="RefSeq" id="WP_059447605.1">
    <property type="nucleotide sequence ID" value="NZ_CP013365.1"/>
</dbReference>
<evidence type="ECO:0000256" key="2">
    <source>
        <dbReference type="ARBA" id="ARBA00022679"/>
    </source>
</evidence>
<dbReference type="NCBIfam" id="NF002463">
    <property type="entry name" value="PRK01683.1"/>
    <property type="match status" value="1"/>
</dbReference>
<proteinExistence type="predicted"/>